<organism evidence="4 5">
    <name type="scientific">Candidatus Scybalenecus merdavium</name>
    <dbReference type="NCBI Taxonomy" id="2840939"/>
    <lineage>
        <taxon>Bacteria</taxon>
        <taxon>Bacillati</taxon>
        <taxon>Bacillota</taxon>
        <taxon>Clostridia</taxon>
        <taxon>Eubacteriales</taxon>
        <taxon>Oscillospiraceae</taxon>
        <taxon>Oscillospiraceae incertae sedis</taxon>
        <taxon>Candidatus Scybalenecus</taxon>
    </lineage>
</organism>
<dbReference type="Gene3D" id="3.20.20.80">
    <property type="entry name" value="Glycosidases"/>
    <property type="match status" value="1"/>
</dbReference>
<name>A0A9D1MVX5_9FIRM</name>
<dbReference type="EMBL" id="DVNM01000041">
    <property type="protein sequence ID" value="HIU69715.1"/>
    <property type="molecule type" value="Genomic_DNA"/>
</dbReference>
<dbReference type="InterPro" id="IPR031330">
    <property type="entry name" value="Gly_Hdrlase_35_cat"/>
</dbReference>
<dbReference type="PRINTS" id="PR00742">
    <property type="entry name" value="GLHYDRLASE35"/>
</dbReference>
<feature type="domain" description="Glycoside hydrolase 35 catalytic" evidence="3">
    <location>
        <begin position="33"/>
        <end position="363"/>
    </location>
</feature>
<dbReference type="GO" id="GO:0004553">
    <property type="term" value="F:hydrolase activity, hydrolyzing O-glycosyl compounds"/>
    <property type="evidence" value="ECO:0007669"/>
    <property type="project" value="InterPro"/>
</dbReference>
<dbReference type="InterPro" id="IPR017853">
    <property type="entry name" value="GH"/>
</dbReference>
<dbReference type="Pfam" id="PF01301">
    <property type="entry name" value="Glyco_hydro_35"/>
    <property type="match status" value="1"/>
</dbReference>
<dbReference type="SUPFAM" id="SSF51445">
    <property type="entry name" value="(Trans)glycosidases"/>
    <property type="match status" value="1"/>
</dbReference>
<evidence type="ECO:0000256" key="2">
    <source>
        <dbReference type="RuleBase" id="RU003679"/>
    </source>
</evidence>
<accession>A0A9D1MVX5</accession>
<dbReference type="AlphaFoldDB" id="A0A9D1MVX5"/>
<sequence length="704" mass="81011">MEIYISGSPRRVTAGDFHYGNIESRYGVNTQYFTRDGEPYMVIAGEMHFSRTPRARWRETILKMRDCGINTVATYVFWNYHEENKGVFDFSGNKDIAAFLRICREVDMLCLLRIGPWCHGEVIRGGFPKRIQKMLKKRCDDPKYLSEVREYWSGLYKEIAPFMDGKTVIGIQLENEYTGSTEHIRTLRKIAEEIGFKTPFFTMTAWPSGYPDRDFLPMMGGYPDGPWNMGKKALKPNNRFAITPAKTENEIGADLHKNNQTSHHVYDDVPYAACETGPGNQVTQHRRPYISEKDGYGVGFAKFASGMNWLGYYMFCGGQNPHDRLMQENRLTGYPNNYPIVDYDFQAPISRYGVCRAHGDRLRLLHLFIQTFDPHVCTKQAYFPKWPSADPYDTSFLKCSVRADENASGYFFAGAYEKGLTYPSFEQVNVHLDINGHTLDLPEIRVQSGAMFFYPFNMQLGDVLFDYILAQPIAKQMREKETVCWFTACEGVKPGFQANGKRVDLDFSESGTKIGNVRLIVIPYEKAKTFHFINGKPYFLHGTVYTDGERILEECLSEEDYKAQFTLQKCEKMELPYNYFLYSTGRRGYYKLHVPSELVNASHDIRLEFAFDGLNLQVFSGRTLINDYFNIDRKFVMHLRDYKKYLQADPVLVIRTAPKTKFGISNVYNEVAVPLYSNHLALTSARPVLVKQVDPASCEASENF</sequence>
<dbReference type="InterPro" id="IPR001944">
    <property type="entry name" value="Glycoside_Hdrlase_35"/>
</dbReference>
<reference evidence="4" key="2">
    <citation type="journal article" date="2021" name="PeerJ">
        <title>Extensive microbial diversity within the chicken gut microbiome revealed by metagenomics and culture.</title>
        <authorList>
            <person name="Gilroy R."/>
            <person name="Ravi A."/>
            <person name="Getino M."/>
            <person name="Pursley I."/>
            <person name="Horton D.L."/>
            <person name="Alikhan N.F."/>
            <person name="Baker D."/>
            <person name="Gharbi K."/>
            <person name="Hall N."/>
            <person name="Watson M."/>
            <person name="Adriaenssens E.M."/>
            <person name="Foster-Nyarko E."/>
            <person name="Jarju S."/>
            <person name="Secka A."/>
            <person name="Antonio M."/>
            <person name="Oren A."/>
            <person name="Chaudhuri R.R."/>
            <person name="La Ragione R."/>
            <person name="Hildebrand F."/>
            <person name="Pallen M.J."/>
        </authorList>
    </citation>
    <scope>NUCLEOTIDE SEQUENCE</scope>
    <source>
        <strain evidence="4">CHK176-6737</strain>
    </source>
</reference>
<dbReference type="GO" id="GO:0005975">
    <property type="term" value="P:carbohydrate metabolic process"/>
    <property type="evidence" value="ECO:0007669"/>
    <property type="project" value="InterPro"/>
</dbReference>
<evidence type="ECO:0000313" key="5">
    <source>
        <dbReference type="Proteomes" id="UP000824125"/>
    </source>
</evidence>
<dbReference type="PANTHER" id="PTHR23421">
    <property type="entry name" value="BETA-GALACTOSIDASE RELATED"/>
    <property type="match status" value="1"/>
</dbReference>
<comment type="similarity">
    <text evidence="1 2">Belongs to the glycosyl hydrolase 35 family.</text>
</comment>
<protein>
    <submittedName>
        <fullName evidence="4">Beta-galactosidase</fullName>
    </submittedName>
</protein>
<evidence type="ECO:0000256" key="1">
    <source>
        <dbReference type="ARBA" id="ARBA00009809"/>
    </source>
</evidence>
<reference evidence="4" key="1">
    <citation type="submission" date="2020-10" db="EMBL/GenBank/DDBJ databases">
        <authorList>
            <person name="Gilroy R."/>
        </authorList>
    </citation>
    <scope>NUCLEOTIDE SEQUENCE</scope>
    <source>
        <strain evidence="4">CHK176-6737</strain>
    </source>
</reference>
<evidence type="ECO:0000313" key="4">
    <source>
        <dbReference type="EMBL" id="HIU69715.1"/>
    </source>
</evidence>
<proteinExistence type="inferred from homology"/>
<dbReference type="Proteomes" id="UP000824125">
    <property type="component" value="Unassembled WGS sequence"/>
</dbReference>
<evidence type="ECO:0000259" key="3">
    <source>
        <dbReference type="Pfam" id="PF01301"/>
    </source>
</evidence>
<gene>
    <name evidence="4" type="ORF">IAD23_07155</name>
</gene>
<comment type="caution">
    <text evidence="4">The sequence shown here is derived from an EMBL/GenBank/DDBJ whole genome shotgun (WGS) entry which is preliminary data.</text>
</comment>